<keyword evidence="2" id="KW-1133">Transmembrane helix</keyword>
<protein>
    <submittedName>
        <fullName evidence="3">Uncharacterized protein</fullName>
    </submittedName>
</protein>
<keyword evidence="2" id="KW-0812">Transmembrane</keyword>
<dbReference type="AlphaFoldDB" id="A0A0L6UW13"/>
<keyword evidence="2" id="KW-0472">Membrane</keyword>
<comment type="caution">
    <text evidence="3">The sequence shown here is derived from an EMBL/GenBank/DDBJ whole genome shotgun (WGS) entry which is preliminary data.</text>
</comment>
<evidence type="ECO:0000313" key="3">
    <source>
        <dbReference type="EMBL" id="KNZ52412.1"/>
    </source>
</evidence>
<dbReference type="EMBL" id="LAVV01008600">
    <property type="protein sequence ID" value="KNZ52412.1"/>
    <property type="molecule type" value="Genomic_DNA"/>
</dbReference>
<name>A0A0L6UW13_9BASI</name>
<gene>
    <name evidence="3" type="ORF">VP01_3589g1</name>
</gene>
<proteinExistence type="predicted"/>
<dbReference type="Proteomes" id="UP000037035">
    <property type="component" value="Unassembled WGS sequence"/>
</dbReference>
<reference evidence="3 4" key="1">
    <citation type="submission" date="2015-08" db="EMBL/GenBank/DDBJ databases">
        <title>Next Generation Sequencing and Analysis of the Genome of Puccinia sorghi L Schw, the Causal Agent of Maize Common Rust.</title>
        <authorList>
            <person name="Rochi L."/>
            <person name="Burguener G."/>
            <person name="Darino M."/>
            <person name="Turjanski A."/>
            <person name="Kreff E."/>
            <person name="Dieguez M.J."/>
            <person name="Sacco F."/>
        </authorList>
    </citation>
    <scope>NUCLEOTIDE SEQUENCE [LARGE SCALE GENOMIC DNA]</scope>
    <source>
        <strain evidence="3 4">RO10H11247</strain>
    </source>
</reference>
<feature type="region of interest" description="Disordered" evidence="1">
    <location>
        <begin position="76"/>
        <end position="97"/>
    </location>
</feature>
<evidence type="ECO:0000313" key="4">
    <source>
        <dbReference type="Proteomes" id="UP000037035"/>
    </source>
</evidence>
<feature type="transmembrane region" description="Helical" evidence="2">
    <location>
        <begin position="148"/>
        <end position="166"/>
    </location>
</feature>
<dbReference type="OrthoDB" id="2498281at2759"/>
<evidence type="ECO:0000256" key="1">
    <source>
        <dbReference type="SAM" id="MobiDB-lite"/>
    </source>
</evidence>
<accession>A0A0L6UW13</accession>
<evidence type="ECO:0000256" key="2">
    <source>
        <dbReference type="SAM" id="Phobius"/>
    </source>
</evidence>
<keyword evidence="4" id="KW-1185">Reference proteome</keyword>
<sequence length="172" mass="19017">MLEEILTDDQSKGSNAEELNQSGLITWNAVNPHGGQFAANQKATLETSDQFEEFLVQWGRALENRKLKITLVKKEPTAEAQKKKQGVNGSLEPEPTAGASTSAAILENNHYLQAKHMPCERITGSSKVPVFINPANLDEFIPLTVDRFAVWGQAMVYMILLILYLADPMTDS</sequence>
<dbReference type="VEuPathDB" id="FungiDB:VP01_3589g1"/>
<organism evidence="3 4">
    <name type="scientific">Puccinia sorghi</name>
    <dbReference type="NCBI Taxonomy" id="27349"/>
    <lineage>
        <taxon>Eukaryota</taxon>
        <taxon>Fungi</taxon>
        <taxon>Dikarya</taxon>
        <taxon>Basidiomycota</taxon>
        <taxon>Pucciniomycotina</taxon>
        <taxon>Pucciniomycetes</taxon>
        <taxon>Pucciniales</taxon>
        <taxon>Pucciniaceae</taxon>
        <taxon>Puccinia</taxon>
    </lineage>
</organism>